<feature type="transmembrane region" description="Helical" evidence="1">
    <location>
        <begin position="149"/>
        <end position="167"/>
    </location>
</feature>
<dbReference type="STRING" id="441959.B8MCH6"/>
<feature type="transmembrane region" description="Helical" evidence="1">
    <location>
        <begin position="256"/>
        <end position="274"/>
    </location>
</feature>
<feature type="transmembrane region" description="Helical" evidence="1">
    <location>
        <begin position="173"/>
        <end position="195"/>
    </location>
</feature>
<feature type="transmembrane region" description="Helical" evidence="1">
    <location>
        <begin position="77"/>
        <end position="97"/>
    </location>
</feature>
<feature type="transmembrane region" description="Helical" evidence="1">
    <location>
        <begin position="308"/>
        <end position="335"/>
    </location>
</feature>
<keyword evidence="1" id="KW-1133">Transmembrane helix</keyword>
<feature type="transmembrane region" description="Helical" evidence="1">
    <location>
        <begin position="109"/>
        <end position="129"/>
    </location>
</feature>
<dbReference type="eggNOG" id="ENOG502RBVG">
    <property type="taxonomic scope" value="Eukaryota"/>
</dbReference>
<feature type="transmembrane region" description="Helical" evidence="1">
    <location>
        <begin position="42"/>
        <end position="65"/>
    </location>
</feature>
<dbReference type="VEuPathDB" id="FungiDB:TSTA_125100"/>
<dbReference type="OMA" id="RSHIEYH"/>
<dbReference type="Proteomes" id="UP000001745">
    <property type="component" value="Unassembled WGS sequence"/>
</dbReference>
<reference evidence="3" key="1">
    <citation type="journal article" date="2015" name="Genome Announc.">
        <title>Genome sequence of the AIDS-associated pathogen Penicillium marneffei (ATCC18224) and its near taxonomic relative Talaromyces stipitatus (ATCC10500).</title>
        <authorList>
            <person name="Nierman W.C."/>
            <person name="Fedorova-Abrams N.D."/>
            <person name="Andrianopoulos A."/>
        </authorList>
    </citation>
    <scope>NUCLEOTIDE SEQUENCE [LARGE SCALE GENOMIC DNA]</scope>
    <source>
        <strain evidence="3">ATCC 10500 / CBS 375.48 / QM 6759 / NRRL 1006</strain>
    </source>
</reference>
<protein>
    <submittedName>
        <fullName evidence="2">Uncharacterized protein</fullName>
    </submittedName>
</protein>
<evidence type="ECO:0000313" key="2">
    <source>
        <dbReference type="EMBL" id="EED18792.1"/>
    </source>
</evidence>
<name>B8MCH6_TALSN</name>
<dbReference type="OrthoDB" id="2119662at2759"/>
<dbReference type="AlphaFoldDB" id="B8MCH6"/>
<feature type="transmembrane region" description="Helical" evidence="1">
    <location>
        <begin position="216"/>
        <end position="236"/>
    </location>
</feature>
<dbReference type="InParanoid" id="B8MCH6"/>
<dbReference type="GeneID" id="8100289"/>
<evidence type="ECO:0000256" key="1">
    <source>
        <dbReference type="SAM" id="Phobius"/>
    </source>
</evidence>
<feature type="transmembrane region" description="Helical" evidence="1">
    <location>
        <begin position="286"/>
        <end position="302"/>
    </location>
</feature>
<dbReference type="RefSeq" id="XP_002482784.1">
    <property type="nucleotide sequence ID" value="XM_002482739.1"/>
</dbReference>
<keyword evidence="1" id="KW-0812">Transmembrane</keyword>
<keyword evidence="3" id="KW-1185">Reference proteome</keyword>
<organism evidence="2 3">
    <name type="scientific">Talaromyces stipitatus (strain ATCC 10500 / CBS 375.48 / QM 6759 / NRRL 1006)</name>
    <name type="common">Penicillium stipitatum</name>
    <dbReference type="NCBI Taxonomy" id="441959"/>
    <lineage>
        <taxon>Eukaryota</taxon>
        <taxon>Fungi</taxon>
        <taxon>Dikarya</taxon>
        <taxon>Ascomycota</taxon>
        <taxon>Pezizomycotina</taxon>
        <taxon>Eurotiomycetes</taxon>
        <taxon>Eurotiomycetidae</taxon>
        <taxon>Eurotiales</taxon>
        <taxon>Trichocomaceae</taxon>
        <taxon>Talaromyces</taxon>
        <taxon>Talaromyces sect. Talaromyces</taxon>
    </lineage>
</organism>
<proteinExistence type="predicted"/>
<evidence type="ECO:0000313" key="3">
    <source>
        <dbReference type="Proteomes" id="UP000001745"/>
    </source>
</evidence>
<accession>B8MCH6</accession>
<dbReference type="HOGENOM" id="CLU_748372_0_0_1"/>
<sequence length="370" mass="42157">MTVKSSLLQINLCRHLSQNKSSIMETVVSLCTRALDYPDVPLLISSTKFIINIILNLLIISKFHVGSFTPAVNMQALIRLACDMASAFSGLMDLIFITFSLRRPPRETTVWGLVFVFLPYKPTVTFAALKNIARTSVYTFTESANRNAVYIWLVNRIILLGENYATAWGFFNTIGWCLIMVPIQTLEASMLTFVWGKWRALVSVEIRYPKASRAEILVVICIALSTHGIQSFAYFLSGSKIVAQITQLMWKTIDRAYIFYALDYRVAAILLAACPRSYFHQALDSNILWMLPWAIVATKVLFPEATAWTYYAIVFGDALVFDFIDVSITLLIWAFQLSKGKSKLISYDELCYSINHRWHWLILNLQVHLL</sequence>
<dbReference type="PhylomeDB" id="B8MCH6"/>
<keyword evidence="1" id="KW-0472">Membrane</keyword>
<gene>
    <name evidence="2" type="ORF">TSTA_125100</name>
</gene>
<dbReference type="EMBL" id="EQ962655">
    <property type="protein sequence ID" value="EED18792.1"/>
    <property type="molecule type" value="Genomic_DNA"/>
</dbReference>